<comment type="subcellular location">
    <subcellularLocation>
        <location evidence="2">Cytoplasm</location>
        <location evidence="2">Cytoskeleton</location>
    </subcellularLocation>
    <subcellularLocation>
        <location evidence="3">Cytoplasm</location>
        <location evidence="3">Cytosol</location>
    </subcellularLocation>
    <subcellularLocation>
        <location evidence="1">Nucleus</location>
    </subcellularLocation>
</comment>
<dbReference type="InterPro" id="IPR020831">
    <property type="entry name" value="GlycerAld/Erythrose_P_DH"/>
</dbReference>
<dbReference type="EMBL" id="LZPO01108474">
    <property type="protein sequence ID" value="OBS59194.1"/>
    <property type="molecule type" value="Genomic_DNA"/>
</dbReference>
<keyword evidence="14" id="KW-0324">Glycolysis</keyword>
<dbReference type="PANTHER" id="PTHR10836">
    <property type="entry name" value="GLYCERALDEHYDE 3-PHOSPHATE DEHYDROGENASE"/>
    <property type="match status" value="1"/>
</dbReference>
<evidence type="ECO:0000256" key="20">
    <source>
        <dbReference type="ARBA" id="ARBA00048005"/>
    </source>
</evidence>
<keyword evidence="15" id="KW-0206">Cytoskeleton</keyword>
<evidence type="ECO:0000256" key="10">
    <source>
        <dbReference type="ARBA" id="ARBA00022799"/>
    </source>
</evidence>
<dbReference type="PANTHER" id="PTHR10836:SF111">
    <property type="entry name" value="GLYCERALDEHYDE-3-PHOSPHATE DEHYDROGENASE"/>
    <property type="match status" value="1"/>
</dbReference>
<evidence type="ECO:0000256" key="3">
    <source>
        <dbReference type="ARBA" id="ARBA00004514"/>
    </source>
</evidence>
<dbReference type="PRINTS" id="PR00078">
    <property type="entry name" value="G3PDHDRGNASE"/>
</dbReference>
<keyword evidence="11" id="KW-0810">Translation regulation</keyword>
<evidence type="ECO:0000256" key="17">
    <source>
        <dbReference type="ARBA" id="ARBA00031890"/>
    </source>
</evidence>
<evidence type="ECO:0000256" key="15">
    <source>
        <dbReference type="ARBA" id="ARBA00023212"/>
    </source>
</evidence>
<dbReference type="OrthoDB" id="9633017at2759"/>
<dbReference type="GO" id="GO:0005634">
    <property type="term" value="C:nucleus"/>
    <property type="evidence" value="ECO:0007669"/>
    <property type="project" value="UniProtKB-SubCell"/>
</dbReference>
<evidence type="ECO:0000256" key="16">
    <source>
        <dbReference type="ARBA" id="ARBA00023242"/>
    </source>
</evidence>
<keyword evidence="8" id="KW-0808">Transferase</keyword>
<keyword evidence="23" id="KW-1185">Reference proteome</keyword>
<evidence type="ECO:0000256" key="12">
    <source>
        <dbReference type="ARBA" id="ARBA00023002"/>
    </source>
</evidence>
<evidence type="ECO:0000256" key="18">
    <source>
        <dbReference type="ARBA" id="ARBA00046997"/>
    </source>
</evidence>
<evidence type="ECO:0000256" key="14">
    <source>
        <dbReference type="ARBA" id="ARBA00023152"/>
    </source>
</evidence>
<dbReference type="GO" id="GO:0005829">
    <property type="term" value="C:cytosol"/>
    <property type="evidence" value="ECO:0007669"/>
    <property type="project" value="UniProtKB-SubCell"/>
</dbReference>
<evidence type="ECO:0000313" key="23">
    <source>
        <dbReference type="Proteomes" id="UP000092124"/>
    </source>
</evidence>
<dbReference type="AlphaFoldDB" id="A0A1A6G017"/>
<evidence type="ECO:0000256" key="7">
    <source>
        <dbReference type="ARBA" id="ARBA00022490"/>
    </source>
</evidence>
<keyword evidence="10" id="KW-0702">S-nitrosylation</keyword>
<sequence>MGVNYEKYDNSLKIVNNAFCTTNCLPPLAKVICDNFGIVEELLATVHAITATKKTVDGSCGKLWCDDHRAAQNNILASTGIAKAGVRADIALNDNFVKLISWYDND</sequence>
<comment type="catalytic activity">
    <reaction evidence="19">
        <text>D-glyceraldehyde 3-phosphate + phosphate + NAD(+) = (2R)-3-phospho-glyceroyl phosphate + NADH + H(+)</text>
        <dbReference type="Rhea" id="RHEA:10300"/>
        <dbReference type="ChEBI" id="CHEBI:15378"/>
        <dbReference type="ChEBI" id="CHEBI:43474"/>
        <dbReference type="ChEBI" id="CHEBI:57540"/>
        <dbReference type="ChEBI" id="CHEBI:57604"/>
        <dbReference type="ChEBI" id="CHEBI:57945"/>
        <dbReference type="ChEBI" id="CHEBI:59776"/>
        <dbReference type="EC" id="1.2.1.12"/>
    </reaction>
</comment>
<evidence type="ECO:0000256" key="13">
    <source>
        <dbReference type="ARBA" id="ARBA00023027"/>
    </source>
</evidence>
<evidence type="ECO:0000256" key="11">
    <source>
        <dbReference type="ARBA" id="ARBA00022845"/>
    </source>
</evidence>
<dbReference type="SUPFAM" id="SSF55347">
    <property type="entry name" value="Glyceraldehyde-3-phosphate dehydrogenase-like, C-terminal domain"/>
    <property type="match status" value="1"/>
</dbReference>
<dbReference type="GO" id="GO:0006096">
    <property type="term" value="P:glycolytic process"/>
    <property type="evidence" value="ECO:0007669"/>
    <property type="project" value="UniProtKB-KW"/>
</dbReference>
<proteinExistence type="inferred from homology"/>
<comment type="pathway">
    <text evidence="4">Carbohydrate degradation; glycolysis; pyruvate from D-glyceraldehyde 3-phosphate: step 1/5.</text>
</comment>
<dbReference type="InterPro" id="IPR020829">
    <property type="entry name" value="GlycerAld_3-P_DH_cat"/>
</dbReference>
<dbReference type="Gene3D" id="3.30.360.10">
    <property type="entry name" value="Dihydrodipicolinate Reductase, domain 2"/>
    <property type="match status" value="1"/>
</dbReference>
<evidence type="ECO:0000256" key="4">
    <source>
        <dbReference type="ARBA" id="ARBA00004869"/>
    </source>
</evidence>
<evidence type="ECO:0000256" key="19">
    <source>
        <dbReference type="ARBA" id="ARBA00047698"/>
    </source>
</evidence>
<organism evidence="22 23">
    <name type="scientific">Neotoma lepida</name>
    <name type="common">Desert woodrat</name>
    <dbReference type="NCBI Taxonomy" id="56216"/>
    <lineage>
        <taxon>Eukaryota</taxon>
        <taxon>Metazoa</taxon>
        <taxon>Chordata</taxon>
        <taxon>Craniata</taxon>
        <taxon>Vertebrata</taxon>
        <taxon>Euteleostomi</taxon>
        <taxon>Mammalia</taxon>
        <taxon>Eutheria</taxon>
        <taxon>Euarchontoglires</taxon>
        <taxon>Glires</taxon>
        <taxon>Rodentia</taxon>
        <taxon>Myomorpha</taxon>
        <taxon>Muroidea</taxon>
        <taxon>Cricetidae</taxon>
        <taxon>Neotominae</taxon>
        <taxon>Neotoma</taxon>
    </lineage>
</organism>
<dbReference type="Pfam" id="PF02800">
    <property type="entry name" value="Gp_dh_C"/>
    <property type="match status" value="1"/>
</dbReference>
<name>A0A1A6G017_NEOLE</name>
<comment type="subunit">
    <text evidence="18">Homotetramer. Interacts with TPPP; the interaction is direct. Interacts (when S-nitrosylated) with SIAH1; leading to nuclear translocation. Interacts with RILPL1/GOSPEL, leading to prevent the interaction between GAPDH and SIAH1 and prevent nuclear translocation. Interacts with CHP1; the interaction increases the binding of CHP1 with microtubules. Associates with microtubules. Interacts with EIF1AD, USP25, PRKCI and WARS1. Interacts with phosphorylated RPL13A; inhibited by oxidatively-modified low-densitity lipoprotein (LDL(ox)). Component of the GAIT complex. Interacts with FKBP6; leading to inhibit GAPDH catalytic activity. Interacts with TRAF2, promoting TRAF2 ubiquitination. Interacts with TRAF3, promoting TRAF3 ubiquitination.</text>
</comment>
<dbReference type="GO" id="GO:0006417">
    <property type="term" value="P:regulation of translation"/>
    <property type="evidence" value="ECO:0007669"/>
    <property type="project" value="UniProtKB-KW"/>
</dbReference>
<evidence type="ECO:0000313" key="22">
    <source>
        <dbReference type="EMBL" id="OBS59194.1"/>
    </source>
</evidence>
<evidence type="ECO:0000259" key="21">
    <source>
        <dbReference type="Pfam" id="PF02800"/>
    </source>
</evidence>
<keyword evidence="9" id="KW-0053">Apoptosis</keyword>
<evidence type="ECO:0000256" key="6">
    <source>
        <dbReference type="ARBA" id="ARBA00013119"/>
    </source>
</evidence>
<evidence type="ECO:0000256" key="1">
    <source>
        <dbReference type="ARBA" id="ARBA00004123"/>
    </source>
</evidence>
<keyword evidence="12" id="KW-0560">Oxidoreductase</keyword>
<reference evidence="22 23" key="1">
    <citation type="submission" date="2016-06" db="EMBL/GenBank/DDBJ databases">
        <title>The Draft Genome Sequence and Annotation of the Desert Woodrat Neotoma lepida.</title>
        <authorList>
            <person name="Campbell M."/>
            <person name="Oakeson K.F."/>
            <person name="Yandell M."/>
            <person name="Halpert J.R."/>
            <person name="Dearing D."/>
        </authorList>
    </citation>
    <scope>NUCLEOTIDE SEQUENCE [LARGE SCALE GENOMIC DNA]</scope>
    <source>
        <strain evidence="22">417</strain>
        <tissue evidence="22">Liver</tissue>
    </source>
</reference>
<comment type="similarity">
    <text evidence="5">Belongs to the glyceraldehyde-3-phosphate dehydrogenase family.</text>
</comment>
<dbReference type="Proteomes" id="UP000092124">
    <property type="component" value="Unassembled WGS sequence"/>
</dbReference>
<keyword evidence="16" id="KW-0539">Nucleus</keyword>
<comment type="catalytic activity">
    <reaction evidence="20">
        <text>S-nitroso-L-cysteinyl-[GAPDH] + L-cysteinyl-[protein] = L-cysteinyl-[GAPDH] + S-nitroso-L-cysteinyl-[protein]</text>
        <dbReference type="Rhea" id="RHEA:66684"/>
        <dbReference type="Rhea" id="RHEA-COMP:10131"/>
        <dbReference type="Rhea" id="RHEA-COMP:17089"/>
        <dbReference type="Rhea" id="RHEA-COMP:17090"/>
        <dbReference type="Rhea" id="RHEA-COMP:17091"/>
        <dbReference type="ChEBI" id="CHEBI:29950"/>
        <dbReference type="ChEBI" id="CHEBI:149494"/>
    </reaction>
    <physiologicalReaction direction="left-to-right" evidence="20">
        <dbReference type="Rhea" id="RHEA:66685"/>
    </physiologicalReaction>
</comment>
<evidence type="ECO:0000256" key="2">
    <source>
        <dbReference type="ARBA" id="ARBA00004245"/>
    </source>
</evidence>
<dbReference type="EC" id="1.2.1.12" evidence="6"/>
<comment type="caution">
    <text evidence="22">The sequence shown here is derived from an EMBL/GenBank/DDBJ whole genome shotgun (WGS) entry which is preliminary data.</text>
</comment>
<dbReference type="GO" id="GO:0006915">
    <property type="term" value="P:apoptotic process"/>
    <property type="evidence" value="ECO:0007669"/>
    <property type="project" value="UniProtKB-KW"/>
</dbReference>
<evidence type="ECO:0000256" key="9">
    <source>
        <dbReference type="ARBA" id="ARBA00022703"/>
    </source>
</evidence>
<evidence type="ECO:0000256" key="5">
    <source>
        <dbReference type="ARBA" id="ARBA00007406"/>
    </source>
</evidence>
<dbReference type="STRING" id="56216.A0A1A6G017"/>
<feature type="domain" description="Glyceraldehyde 3-phosphate dehydrogenase catalytic" evidence="21">
    <location>
        <begin position="26"/>
        <end position="84"/>
    </location>
</feature>
<dbReference type="GO" id="GO:0004365">
    <property type="term" value="F:glyceraldehyde-3-phosphate dehydrogenase (NAD+) (phosphorylating) activity"/>
    <property type="evidence" value="ECO:0007669"/>
    <property type="project" value="UniProtKB-EC"/>
</dbReference>
<evidence type="ECO:0000256" key="8">
    <source>
        <dbReference type="ARBA" id="ARBA00022679"/>
    </source>
</evidence>
<keyword evidence="13" id="KW-0520">NAD</keyword>
<keyword evidence="7" id="KW-0963">Cytoplasm</keyword>
<protein>
    <recommendedName>
        <fullName evidence="6">glyceraldehyde-3-phosphate dehydrogenase (phosphorylating)</fullName>
        <ecNumber evidence="6">1.2.1.12</ecNumber>
    </recommendedName>
    <alternativeName>
        <fullName evidence="17">Peptidyl-cysteine S-nitrosylase GAPDH</fullName>
    </alternativeName>
</protein>
<dbReference type="GO" id="GO:0005856">
    <property type="term" value="C:cytoskeleton"/>
    <property type="evidence" value="ECO:0007669"/>
    <property type="project" value="UniProtKB-SubCell"/>
</dbReference>
<accession>A0A1A6G017</accession>
<gene>
    <name evidence="22" type="ORF">A6R68_09681</name>
</gene>
<dbReference type="GO" id="GO:0016740">
    <property type="term" value="F:transferase activity"/>
    <property type="evidence" value="ECO:0007669"/>
    <property type="project" value="UniProtKB-KW"/>
</dbReference>